<dbReference type="Gene3D" id="3.30.530.20">
    <property type="match status" value="1"/>
</dbReference>
<protein>
    <submittedName>
        <fullName evidence="1">Uncharacterized protein</fullName>
    </submittedName>
</protein>
<gene>
    <name evidence="1" type="ORF">CK203_017472</name>
</gene>
<evidence type="ECO:0000313" key="2">
    <source>
        <dbReference type="Proteomes" id="UP000288805"/>
    </source>
</evidence>
<comment type="caution">
    <text evidence="1">The sequence shown here is derived from an EMBL/GenBank/DDBJ whole genome shotgun (WGS) entry which is preliminary data.</text>
</comment>
<dbReference type="InterPro" id="IPR023393">
    <property type="entry name" value="START-like_dom_sf"/>
</dbReference>
<dbReference type="PANTHER" id="PTHR33824:SF7">
    <property type="entry name" value="POLYKETIDE CYCLASE_DEHYDRASE AND LIPID TRANSPORT SUPERFAMILY PROTEIN"/>
    <property type="match status" value="1"/>
</dbReference>
<dbReference type="InterPro" id="IPR047137">
    <property type="entry name" value="ORF3"/>
</dbReference>
<proteinExistence type="predicted"/>
<sequence length="244" mass="27837">MSATSSFSVSTPTYMTHLIRRSRSRSGGAVVFNAISSLRKSHCLRPQSMTDVFFRYPYGATKRTRFSPVPDPFPLSWSGRTARNFISISEAFSYFVLVRTEIDVPISVAYNCYSDRESFPVGCPSFHLLRNLLGKSPLKENPSFIFKSIPVLYNIDQANDGWRENADAKLIDLHVLEDKPDLSKWSLKYEAFGRDIEFSWLARNMQPIPNQKIHWRSLEGLPNRGAVRFYPKSPSSCTVEVSLH</sequence>
<dbReference type="AlphaFoldDB" id="A0A438IY16"/>
<dbReference type="EMBL" id="QGNW01000075">
    <property type="protein sequence ID" value="RVX01580.1"/>
    <property type="molecule type" value="Genomic_DNA"/>
</dbReference>
<accession>A0A438IY16</accession>
<reference evidence="1 2" key="1">
    <citation type="journal article" date="2018" name="PLoS Genet.">
        <title>Population sequencing reveals clonal diversity and ancestral inbreeding in the grapevine cultivar Chardonnay.</title>
        <authorList>
            <person name="Roach M.J."/>
            <person name="Johnson D.L."/>
            <person name="Bohlmann J."/>
            <person name="van Vuuren H.J."/>
            <person name="Jones S.J."/>
            <person name="Pretorius I.S."/>
            <person name="Schmidt S.A."/>
            <person name="Borneman A.R."/>
        </authorList>
    </citation>
    <scope>NUCLEOTIDE SEQUENCE [LARGE SCALE GENOMIC DNA]</scope>
    <source>
        <strain evidence="2">cv. Chardonnay</strain>
        <tissue evidence="1">Leaf</tissue>
    </source>
</reference>
<organism evidence="1 2">
    <name type="scientific">Vitis vinifera</name>
    <name type="common">Grape</name>
    <dbReference type="NCBI Taxonomy" id="29760"/>
    <lineage>
        <taxon>Eukaryota</taxon>
        <taxon>Viridiplantae</taxon>
        <taxon>Streptophyta</taxon>
        <taxon>Embryophyta</taxon>
        <taxon>Tracheophyta</taxon>
        <taxon>Spermatophyta</taxon>
        <taxon>Magnoliopsida</taxon>
        <taxon>eudicotyledons</taxon>
        <taxon>Gunneridae</taxon>
        <taxon>Pentapetalae</taxon>
        <taxon>rosids</taxon>
        <taxon>Vitales</taxon>
        <taxon>Vitaceae</taxon>
        <taxon>Viteae</taxon>
        <taxon>Vitis</taxon>
    </lineage>
</organism>
<evidence type="ECO:0000313" key="1">
    <source>
        <dbReference type="EMBL" id="RVX01580.1"/>
    </source>
</evidence>
<dbReference type="Proteomes" id="UP000288805">
    <property type="component" value="Unassembled WGS sequence"/>
</dbReference>
<name>A0A438IY16_VITVI</name>
<dbReference type="PANTHER" id="PTHR33824">
    <property type="entry name" value="POLYKETIDE CYCLASE/DEHYDRASE AND LIPID TRANSPORT SUPERFAMILY PROTEIN"/>
    <property type="match status" value="1"/>
</dbReference>